<dbReference type="InterPro" id="IPR001750">
    <property type="entry name" value="ND/Mrp_TM"/>
</dbReference>
<evidence type="ECO:0000256" key="1">
    <source>
        <dbReference type="ARBA" id="ARBA00004651"/>
    </source>
</evidence>
<feature type="transmembrane region" description="Helical" evidence="8">
    <location>
        <begin position="442"/>
        <end position="463"/>
    </location>
</feature>
<evidence type="ECO:0000259" key="9">
    <source>
        <dbReference type="Pfam" id="PF00361"/>
    </source>
</evidence>
<dbReference type="EMBL" id="CP000267">
    <property type="protein sequence ID" value="ABD70988.1"/>
    <property type="molecule type" value="Genomic_DNA"/>
</dbReference>
<dbReference type="KEGG" id="rfr:Rfer_3279"/>
<evidence type="ECO:0000256" key="7">
    <source>
        <dbReference type="RuleBase" id="RU000320"/>
    </source>
</evidence>
<keyword evidence="5" id="KW-0560">Oxidoreductase</keyword>
<dbReference type="HOGENOM" id="CLU_007100_10_1_4"/>
<dbReference type="PANTHER" id="PTHR42682:SF5">
    <property type="entry name" value="HYDROGENASE-4 COMPONENT F"/>
    <property type="match status" value="1"/>
</dbReference>
<keyword evidence="11" id="KW-1185">Reference proteome</keyword>
<feature type="domain" description="NADH:quinone oxidoreductase/Mrp antiporter transmembrane" evidence="9">
    <location>
        <begin position="120"/>
        <end position="410"/>
    </location>
</feature>
<feature type="transmembrane region" description="Helical" evidence="8">
    <location>
        <begin position="363"/>
        <end position="388"/>
    </location>
</feature>
<keyword evidence="6 8" id="KW-0472">Membrane</keyword>
<evidence type="ECO:0000256" key="3">
    <source>
        <dbReference type="ARBA" id="ARBA00022692"/>
    </source>
</evidence>
<comment type="subcellular location">
    <subcellularLocation>
        <location evidence="1">Cell membrane</location>
        <topology evidence="1">Multi-pass membrane protein</topology>
    </subcellularLocation>
    <subcellularLocation>
        <location evidence="7">Membrane</location>
        <topology evidence="7">Multi-pass membrane protein</topology>
    </subcellularLocation>
</comment>
<dbReference type="OrthoDB" id="8876875at2"/>
<feature type="transmembrane region" description="Helical" evidence="8">
    <location>
        <begin position="274"/>
        <end position="292"/>
    </location>
</feature>
<dbReference type="RefSeq" id="WP_011465551.1">
    <property type="nucleotide sequence ID" value="NC_007908.1"/>
</dbReference>
<evidence type="ECO:0000256" key="4">
    <source>
        <dbReference type="ARBA" id="ARBA00022989"/>
    </source>
</evidence>
<dbReference type="AlphaFoldDB" id="Q21TB5"/>
<evidence type="ECO:0000313" key="11">
    <source>
        <dbReference type="Proteomes" id="UP000008332"/>
    </source>
</evidence>
<evidence type="ECO:0000256" key="2">
    <source>
        <dbReference type="ARBA" id="ARBA00022475"/>
    </source>
</evidence>
<protein>
    <submittedName>
        <fullName evidence="10">NADH/Ubiquinone/plastoquinone (Complex I)</fullName>
    </submittedName>
</protein>
<dbReference type="Proteomes" id="UP000008332">
    <property type="component" value="Chromosome"/>
</dbReference>
<dbReference type="GO" id="GO:0016491">
    <property type="term" value="F:oxidoreductase activity"/>
    <property type="evidence" value="ECO:0007669"/>
    <property type="project" value="UniProtKB-KW"/>
</dbReference>
<evidence type="ECO:0000256" key="6">
    <source>
        <dbReference type="ARBA" id="ARBA00023136"/>
    </source>
</evidence>
<evidence type="ECO:0000313" key="10">
    <source>
        <dbReference type="EMBL" id="ABD70988.1"/>
    </source>
</evidence>
<proteinExistence type="predicted"/>
<keyword evidence="3 7" id="KW-0812">Transmembrane</keyword>
<sequence>MSALASSSSAVLTASPDQVAPNTRWVAPALVAVALINWLASVALFITHPLAELPLYFARRYLVLDATSLLFVVLVNTVFLGISVYILSREHTSNVLSHDIRSRAGLMLAFMLIINLGVMSNHLILMWALIELSTLCAAPLVARGDAASPKGVAWRYMLYSAMTLSITFLGFMCLAQSADLRGVDISFSVDQLGRALTTNSDGWQRLGLSFMLFGLGGKLGLAPLYSWMPETYEAAPTSTSALLAAVQFNISVVAVFRILQVFQGFESHFVSQELLLMGYLSLVVAAVQVMAVRNYKRLIAYACVSSSGVIALGLSVGKAAAYGVVLYIVSNAFVKSLLFLTAGRLRAVYGTNDVAPLSGVIRVMPFSGLLFTVGIFALLGFPPFASFLAEMMILSGIVQAGNLMAFTLMCVMLTIIFVATGRTVFPMLWGASKREGPPVHESWIAALPKLGFVFILIMLGTYAPKPITQLLIAVAQSIGG</sequence>
<feature type="transmembrane region" description="Helical" evidence="8">
    <location>
        <begin position="324"/>
        <end position="343"/>
    </location>
</feature>
<dbReference type="STRING" id="338969.Rfer_3279"/>
<feature type="transmembrane region" description="Helical" evidence="8">
    <location>
        <begin position="62"/>
        <end position="88"/>
    </location>
</feature>
<feature type="transmembrane region" description="Helical" evidence="8">
    <location>
        <begin position="154"/>
        <end position="175"/>
    </location>
</feature>
<name>Q21TB5_ALBFT</name>
<keyword evidence="10" id="KW-0830">Ubiquinone</keyword>
<dbReference type="eggNOG" id="COG0651">
    <property type="taxonomic scope" value="Bacteria"/>
</dbReference>
<keyword evidence="4 8" id="KW-1133">Transmembrane helix</keyword>
<feature type="transmembrane region" description="Helical" evidence="8">
    <location>
        <begin position="240"/>
        <end position="262"/>
    </location>
</feature>
<dbReference type="InterPro" id="IPR052175">
    <property type="entry name" value="ComplexI-like_HydComp"/>
</dbReference>
<evidence type="ECO:0000256" key="5">
    <source>
        <dbReference type="ARBA" id="ARBA00023002"/>
    </source>
</evidence>
<feature type="transmembrane region" description="Helical" evidence="8">
    <location>
        <begin position="298"/>
        <end position="317"/>
    </location>
</feature>
<feature type="transmembrane region" description="Helical" evidence="8">
    <location>
        <begin position="400"/>
        <end position="422"/>
    </location>
</feature>
<dbReference type="GO" id="GO:0005886">
    <property type="term" value="C:plasma membrane"/>
    <property type="evidence" value="ECO:0007669"/>
    <property type="project" value="UniProtKB-SubCell"/>
</dbReference>
<organism evidence="10 11">
    <name type="scientific">Albidiferax ferrireducens (strain ATCC BAA-621 / DSM 15236 / T118)</name>
    <name type="common">Rhodoferax ferrireducens</name>
    <dbReference type="NCBI Taxonomy" id="338969"/>
    <lineage>
        <taxon>Bacteria</taxon>
        <taxon>Pseudomonadati</taxon>
        <taxon>Pseudomonadota</taxon>
        <taxon>Betaproteobacteria</taxon>
        <taxon>Burkholderiales</taxon>
        <taxon>Comamonadaceae</taxon>
        <taxon>Rhodoferax</taxon>
    </lineage>
</organism>
<keyword evidence="2" id="KW-1003">Cell membrane</keyword>
<evidence type="ECO:0000256" key="8">
    <source>
        <dbReference type="SAM" id="Phobius"/>
    </source>
</evidence>
<accession>Q21TB5</accession>
<feature type="transmembrane region" description="Helical" evidence="8">
    <location>
        <begin position="206"/>
        <end position="228"/>
    </location>
</feature>
<feature type="transmembrane region" description="Helical" evidence="8">
    <location>
        <begin position="26"/>
        <end position="50"/>
    </location>
</feature>
<dbReference type="PANTHER" id="PTHR42682">
    <property type="entry name" value="HYDROGENASE-4 COMPONENT F"/>
    <property type="match status" value="1"/>
</dbReference>
<gene>
    <name evidence="10" type="ordered locus">Rfer_3279</name>
</gene>
<dbReference type="Pfam" id="PF00361">
    <property type="entry name" value="Proton_antipo_M"/>
    <property type="match status" value="1"/>
</dbReference>
<reference evidence="11" key="1">
    <citation type="submission" date="2006-02" db="EMBL/GenBank/DDBJ databases">
        <title>Complete sequence of chromosome of Rhodoferax ferrireducens DSM 15236.</title>
        <authorList>
            <person name="Copeland A."/>
            <person name="Lucas S."/>
            <person name="Lapidus A."/>
            <person name="Barry K."/>
            <person name="Detter J.C."/>
            <person name="Glavina del Rio T."/>
            <person name="Hammon N."/>
            <person name="Israni S."/>
            <person name="Pitluck S."/>
            <person name="Brettin T."/>
            <person name="Bruce D."/>
            <person name="Han C."/>
            <person name="Tapia R."/>
            <person name="Gilna P."/>
            <person name="Kiss H."/>
            <person name="Schmutz J."/>
            <person name="Larimer F."/>
            <person name="Land M."/>
            <person name="Kyrpides N."/>
            <person name="Ivanova N."/>
            <person name="Richardson P."/>
        </authorList>
    </citation>
    <scope>NUCLEOTIDE SEQUENCE [LARGE SCALE GENOMIC DNA]</scope>
    <source>
        <strain evidence="11">ATCC BAA-621 / DSM 15236 / T118</strain>
    </source>
</reference>